<dbReference type="EMBL" id="AUZY01008426">
    <property type="protein sequence ID" value="EQD45925.1"/>
    <property type="molecule type" value="Genomic_DNA"/>
</dbReference>
<evidence type="ECO:0000313" key="2">
    <source>
        <dbReference type="EMBL" id="EQD45925.1"/>
    </source>
</evidence>
<proteinExistence type="predicted"/>
<dbReference type="AlphaFoldDB" id="T1AV37"/>
<dbReference type="GO" id="GO:0016787">
    <property type="term" value="F:hydrolase activity"/>
    <property type="evidence" value="ECO:0007669"/>
    <property type="project" value="UniProtKB-KW"/>
</dbReference>
<evidence type="ECO:0000256" key="1">
    <source>
        <dbReference type="ARBA" id="ARBA00022801"/>
    </source>
</evidence>
<keyword evidence="2" id="KW-0347">Helicase</keyword>
<keyword evidence="1" id="KW-0378">Hydrolase</keyword>
<dbReference type="PANTHER" id="PTHR10799">
    <property type="entry name" value="SNF2/RAD54 HELICASE FAMILY"/>
    <property type="match status" value="1"/>
</dbReference>
<dbReference type="Gene3D" id="3.40.50.300">
    <property type="entry name" value="P-loop containing nucleotide triphosphate hydrolases"/>
    <property type="match status" value="1"/>
</dbReference>
<keyword evidence="2" id="KW-0547">Nucleotide-binding</keyword>
<sequence length="265" mass="30763">MVNYDIPWNPNRLEQRMGRIHRYGQAKDCLIFNFVATNTIEGRVLKRLLEKLREIRDALESDSVFNVVGEVYPASHIERIFRDYYAGKLGDADVEEMILEPATEQRFRDICQNALEGLATKNLNIQMLVERRAKAQERRLVPESMARFLAAAAPVGNMTLRPVASDRFTFDPGPTPPELRQYSRQDLWRFEELTSRYPRITTDRESADRTHDEWVTPGHPLFEALRLHAWNLAQVDLGKGACFYSVEHNRPARLDFYRARIVDGL</sequence>
<reference evidence="2" key="1">
    <citation type="submission" date="2013-08" db="EMBL/GenBank/DDBJ databases">
        <authorList>
            <person name="Mendez C."/>
            <person name="Richter M."/>
            <person name="Ferrer M."/>
            <person name="Sanchez J."/>
        </authorList>
    </citation>
    <scope>NUCLEOTIDE SEQUENCE</scope>
</reference>
<dbReference type="GO" id="GO:0004386">
    <property type="term" value="F:helicase activity"/>
    <property type="evidence" value="ECO:0007669"/>
    <property type="project" value="UniProtKB-KW"/>
</dbReference>
<dbReference type="CDD" id="cd18793">
    <property type="entry name" value="SF2_C_SNF"/>
    <property type="match status" value="1"/>
</dbReference>
<feature type="non-terminal residue" evidence="2">
    <location>
        <position position="265"/>
    </location>
</feature>
<keyword evidence="2" id="KW-0067">ATP-binding</keyword>
<comment type="caution">
    <text evidence="2">The sequence shown here is derived from an EMBL/GenBank/DDBJ whole genome shotgun (WGS) entry which is preliminary data.</text>
</comment>
<protein>
    <submittedName>
        <fullName evidence="2">Helicase domain-containing protein</fullName>
    </submittedName>
</protein>
<dbReference type="InterPro" id="IPR049730">
    <property type="entry name" value="SNF2/RAD54-like_C"/>
</dbReference>
<organism evidence="2">
    <name type="scientific">mine drainage metagenome</name>
    <dbReference type="NCBI Taxonomy" id="410659"/>
    <lineage>
        <taxon>unclassified sequences</taxon>
        <taxon>metagenomes</taxon>
        <taxon>ecological metagenomes</taxon>
    </lineage>
</organism>
<gene>
    <name evidence="2" type="ORF">B1B_12822</name>
</gene>
<reference evidence="2" key="2">
    <citation type="journal article" date="2014" name="ISME J.">
        <title>Microbial stratification in low pH oxic and suboxic macroscopic growths along an acid mine drainage.</title>
        <authorList>
            <person name="Mendez-Garcia C."/>
            <person name="Mesa V."/>
            <person name="Sprenger R.R."/>
            <person name="Richter M."/>
            <person name="Diez M.S."/>
            <person name="Solano J."/>
            <person name="Bargiela R."/>
            <person name="Golyshina O.V."/>
            <person name="Manteca A."/>
            <person name="Ramos J.L."/>
            <person name="Gallego J.R."/>
            <person name="Llorente I."/>
            <person name="Martins Dos Santos V.A."/>
            <person name="Jensen O.N."/>
            <person name="Pelaez A.I."/>
            <person name="Sanchez J."/>
            <person name="Ferrer M."/>
        </authorList>
    </citation>
    <scope>NUCLEOTIDE SEQUENCE</scope>
</reference>
<dbReference type="InterPro" id="IPR027417">
    <property type="entry name" value="P-loop_NTPase"/>
</dbReference>
<name>T1AV37_9ZZZZ</name>
<accession>T1AV37</accession>
<dbReference type="SUPFAM" id="SSF52540">
    <property type="entry name" value="P-loop containing nucleoside triphosphate hydrolases"/>
    <property type="match status" value="1"/>
</dbReference>